<dbReference type="AlphaFoldDB" id="A0AAN0NFZ2"/>
<feature type="domain" description="Peptidase S74" evidence="3">
    <location>
        <begin position="80"/>
        <end position="128"/>
    </location>
</feature>
<feature type="transmembrane region" description="Helical" evidence="1">
    <location>
        <begin position="46"/>
        <end position="66"/>
    </location>
</feature>
<evidence type="ECO:0000256" key="1">
    <source>
        <dbReference type="SAM" id="Phobius"/>
    </source>
</evidence>
<dbReference type="KEGG" id="yag:AABB28_05315"/>
<evidence type="ECO:0000313" key="4">
    <source>
        <dbReference type="EMBL" id="WZU64696.1"/>
    </source>
</evidence>
<dbReference type="EMBL" id="CP151762">
    <property type="protein sequence ID" value="WZU64696.1"/>
    <property type="molecule type" value="Genomic_DNA"/>
</dbReference>
<keyword evidence="1" id="KW-0472">Membrane</keyword>
<accession>A0AAN0NFZ2</accession>
<dbReference type="Pfam" id="PF13884">
    <property type="entry name" value="Peptidase_S74"/>
    <property type="match status" value="1"/>
</dbReference>
<proteinExistence type="predicted"/>
<keyword evidence="5" id="KW-1185">Reference proteome</keyword>
<sequence>MKRFTSLVASTALMITGTAVQAGGLSDEIVEPVVIMEEEPMAAGSSISPTVIVLGILGALLIAAAVGDDDDDEEELALGSDMRLKQDITQIGTAANGLPLYSYRYIGHDQLFSGVMAQDVLHHTPEAVVTLPGGLMAVNYDMLGLKMERIN</sequence>
<dbReference type="InterPro" id="IPR030392">
    <property type="entry name" value="S74_ICA"/>
</dbReference>
<dbReference type="RefSeq" id="WP_342071057.1">
    <property type="nucleotide sequence ID" value="NZ_CP151762.1"/>
</dbReference>
<name>A0AAN0NFZ2_9RHOB</name>
<keyword evidence="1" id="KW-0812">Transmembrane</keyword>
<evidence type="ECO:0000256" key="2">
    <source>
        <dbReference type="SAM" id="SignalP"/>
    </source>
</evidence>
<dbReference type="Proteomes" id="UP001451782">
    <property type="component" value="Chromosome"/>
</dbReference>
<keyword evidence="2" id="KW-0732">Signal</keyword>
<evidence type="ECO:0000313" key="5">
    <source>
        <dbReference type="Proteomes" id="UP001451782"/>
    </source>
</evidence>
<keyword evidence="1" id="KW-1133">Transmembrane helix</keyword>
<feature type="signal peptide" evidence="2">
    <location>
        <begin position="1"/>
        <end position="22"/>
    </location>
</feature>
<reference evidence="4 5" key="1">
    <citation type="submission" date="2024-04" db="EMBL/GenBank/DDBJ databases">
        <title>Phylogenomic analyses of a clade within the roseobacter group suggest taxonomic reassignments of species of the genera Aestuariivita, Citreicella, Loktanella, Nautella, Pelagibaca, Ruegeria, Thalassobius, Thiobacimonas and Tropicibacter, and the proposal o.</title>
        <authorList>
            <person name="Jeon C.O."/>
        </authorList>
    </citation>
    <scope>NUCLEOTIDE SEQUENCE [LARGE SCALE GENOMIC DNA]</scope>
    <source>
        <strain evidence="4 5">G8-12</strain>
    </source>
</reference>
<protein>
    <submittedName>
        <fullName evidence="4">Tail fiber domain-containing protein</fullName>
    </submittedName>
</protein>
<gene>
    <name evidence="4" type="ORF">AABB28_05315</name>
</gene>
<organism evidence="4 5">
    <name type="scientific">Yoonia algicola</name>
    <dbReference type="NCBI Taxonomy" id="3137368"/>
    <lineage>
        <taxon>Bacteria</taxon>
        <taxon>Pseudomonadati</taxon>
        <taxon>Pseudomonadota</taxon>
        <taxon>Alphaproteobacteria</taxon>
        <taxon>Rhodobacterales</taxon>
        <taxon>Paracoccaceae</taxon>
        <taxon>Yoonia</taxon>
    </lineage>
</organism>
<feature type="chain" id="PRO_5042911729" evidence="2">
    <location>
        <begin position="23"/>
        <end position="151"/>
    </location>
</feature>
<evidence type="ECO:0000259" key="3">
    <source>
        <dbReference type="Pfam" id="PF13884"/>
    </source>
</evidence>